<protein>
    <submittedName>
        <fullName evidence="2">Uncharacterized protein</fullName>
    </submittedName>
</protein>
<proteinExistence type="predicted"/>
<organism evidence="2 3">
    <name type="scientific">Flavobacterium croceum DSM 17960</name>
    <dbReference type="NCBI Taxonomy" id="1121886"/>
    <lineage>
        <taxon>Bacteria</taxon>
        <taxon>Pseudomonadati</taxon>
        <taxon>Bacteroidota</taxon>
        <taxon>Flavobacteriia</taxon>
        <taxon>Flavobacteriales</taxon>
        <taxon>Flavobacteriaceae</taxon>
        <taxon>Flavobacterium</taxon>
    </lineage>
</organism>
<evidence type="ECO:0000313" key="2">
    <source>
        <dbReference type="EMBL" id="POS00625.1"/>
    </source>
</evidence>
<keyword evidence="3" id="KW-1185">Reference proteome</keyword>
<comment type="caution">
    <text evidence="2">The sequence shown here is derived from an EMBL/GenBank/DDBJ whole genome shotgun (WGS) entry which is preliminary data.</text>
</comment>
<dbReference type="Proteomes" id="UP000237056">
    <property type="component" value="Unassembled WGS sequence"/>
</dbReference>
<feature type="region of interest" description="Disordered" evidence="1">
    <location>
        <begin position="105"/>
        <end position="135"/>
    </location>
</feature>
<dbReference type="RefSeq" id="WP_028123655.1">
    <property type="nucleotide sequence ID" value="NZ_PQNY01000040.1"/>
</dbReference>
<dbReference type="AlphaFoldDB" id="A0A2S4N4K5"/>
<evidence type="ECO:0000256" key="1">
    <source>
        <dbReference type="SAM" id="MobiDB-lite"/>
    </source>
</evidence>
<reference evidence="2 3" key="1">
    <citation type="submission" date="2018-01" db="EMBL/GenBank/DDBJ databases">
        <title>Genomic Encyclopedia of Type Strains, Phase I: the one thousand microbial genomes (KMG-I) project.</title>
        <authorList>
            <person name="Goeker M."/>
        </authorList>
    </citation>
    <scope>NUCLEOTIDE SEQUENCE [LARGE SCALE GENOMIC DNA]</scope>
    <source>
        <strain evidence="2 3">DSM 17960</strain>
    </source>
</reference>
<gene>
    <name evidence="2" type="ORF">Q361_1403</name>
</gene>
<feature type="compositionally biased region" description="Low complexity" evidence="1">
    <location>
        <begin position="118"/>
        <end position="129"/>
    </location>
</feature>
<sequence>MASTSETGHAKNVANFQDLIEFVTGYGATYNPSKNSLKLPQLISLKASAEGNLADVISKNTNYNNKVNERITAFSGLKSFSTRLVNALQTTDATPETIGNAKTFNRKMQGKKASSAQTPTDPNTPAPTTISTSQQSYDQLIQHLSGLTSVLEAETSYTPNETDLQVATIQAKIADLSAKNTAVATAYTSISNSRIARNETLYTSTTSLVETALEVKKYVKSVFGATSPQYAQVKSIEFSKPRL</sequence>
<dbReference type="EMBL" id="PQNY01000040">
    <property type="protein sequence ID" value="POS00625.1"/>
    <property type="molecule type" value="Genomic_DNA"/>
</dbReference>
<dbReference type="OrthoDB" id="749061at2"/>
<evidence type="ECO:0000313" key="3">
    <source>
        <dbReference type="Proteomes" id="UP000237056"/>
    </source>
</evidence>
<accession>A0A2S4N4K5</accession>
<name>A0A2S4N4K5_9FLAO</name>